<evidence type="ECO:0000256" key="1">
    <source>
        <dbReference type="SAM" id="Phobius"/>
    </source>
</evidence>
<proteinExistence type="predicted"/>
<reference evidence="2 3" key="1">
    <citation type="journal article" date="2018" name="Front. Microbiol.">
        <title>Novel Insights Into Bacterial Dimethylsulfoniopropionate Catabolism in the East China Sea.</title>
        <authorList>
            <person name="Liu J."/>
            <person name="Liu J."/>
            <person name="Zhang S.H."/>
            <person name="Liang J."/>
            <person name="Lin H."/>
            <person name="Song D."/>
            <person name="Yang G.P."/>
            <person name="Todd J.D."/>
            <person name="Zhang X.H."/>
        </authorList>
    </citation>
    <scope>NUCLEOTIDE SEQUENCE [LARGE SCALE GENOMIC DNA]</scope>
    <source>
        <strain evidence="2 3">ZYFD042</strain>
    </source>
</reference>
<evidence type="ECO:0000313" key="3">
    <source>
        <dbReference type="Proteomes" id="UP000285970"/>
    </source>
</evidence>
<sequence length="112" mass="11796">MLGHRYGEQMSSPRLPRDRRRKASIVLSSVALTMLTLILLWTFGLNATVSGASSMAVILPAVVFWGSSVVFGIVGFIALCLGATTSRPTLPCLLAVGVLVEIVVGLLLISGL</sequence>
<keyword evidence="1" id="KW-0472">Membrane</keyword>
<feature type="transmembrane region" description="Helical" evidence="1">
    <location>
        <begin position="23"/>
        <end position="43"/>
    </location>
</feature>
<keyword evidence="1" id="KW-1133">Transmembrane helix</keyword>
<feature type="transmembrane region" description="Helical" evidence="1">
    <location>
        <begin position="90"/>
        <end position="109"/>
    </location>
</feature>
<accession>A0A443JJE6</accession>
<name>A0A443JJE6_9MICO</name>
<keyword evidence="1" id="KW-0812">Transmembrane</keyword>
<dbReference type="EMBL" id="RBZY01000014">
    <property type="protein sequence ID" value="RWR20678.1"/>
    <property type="molecule type" value="Genomic_DNA"/>
</dbReference>
<protein>
    <submittedName>
        <fullName evidence="2">Uncharacterized protein</fullName>
    </submittedName>
</protein>
<dbReference type="Proteomes" id="UP000285970">
    <property type="component" value="Unassembled WGS sequence"/>
</dbReference>
<feature type="transmembrane region" description="Helical" evidence="1">
    <location>
        <begin position="55"/>
        <end position="83"/>
    </location>
</feature>
<dbReference type="AlphaFoldDB" id="A0A443JJE6"/>
<gene>
    <name evidence="2" type="ORF">D8Y23_05375</name>
</gene>
<evidence type="ECO:0000313" key="2">
    <source>
        <dbReference type="EMBL" id="RWR20678.1"/>
    </source>
</evidence>
<organism evidence="2 3">
    <name type="scientific">Microbacterium enclense</name>
    <dbReference type="NCBI Taxonomy" id="993073"/>
    <lineage>
        <taxon>Bacteria</taxon>
        <taxon>Bacillati</taxon>
        <taxon>Actinomycetota</taxon>
        <taxon>Actinomycetes</taxon>
        <taxon>Micrococcales</taxon>
        <taxon>Microbacteriaceae</taxon>
        <taxon>Microbacterium</taxon>
    </lineage>
</organism>
<comment type="caution">
    <text evidence="2">The sequence shown here is derived from an EMBL/GenBank/DDBJ whole genome shotgun (WGS) entry which is preliminary data.</text>
</comment>